<proteinExistence type="predicted"/>
<dbReference type="InterPro" id="IPR024083">
    <property type="entry name" value="Fumarase/histidase_N"/>
</dbReference>
<sequence>MNSSAIIKNKSISRNEVQVIGTDATGERTESDSMDEIKVPANHYLGEQTHRSLFHFSIGAFMKSIRLHERGGADKLIWEEAPMPVLLPGDALVKILASGLTRYELNWEPTYTDEHGNSRLPTIPGHELCGTLNAGWFYVNSFYEYN</sequence>
<reference evidence="1 2" key="1">
    <citation type="submission" date="2016-04" db="EMBL/GenBank/DDBJ databases">
        <authorList>
            <person name="Chen L."/>
            <person name="Zhuang W."/>
            <person name="Wang G."/>
        </authorList>
    </citation>
    <scope>NUCLEOTIDE SEQUENCE [LARGE SCALE GENOMIC DNA]</scope>
    <source>
        <strain evidence="2">GR20</strain>
    </source>
</reference>
<accession>A0ABX3NMK5</accession>
<keyword evidence="2" id="KW-1185">Reference proteome</keyword>
<name>A0ABX3NMK5_9BACT</name>
<dbReference type="Gene3D" id="1.10.275.10">
    <property type="entry name" value="Fumarase/aspartase (N-terminal domain)"/>
    <property type="match status" value="1"/>
</dbReference>
<dbReference type="Proteomes" id="UP000192277">
    <property type="component" value="Unassembled WGS sequence"/>
</dbReference>
<dbReference type="SUPFAM" id="SSF50129">
    <property type="entry name" value="GroES-like"/>
    <property type="match status" value="1"/>
</dbReference>
<protein>
    <submittedName>
        <fullName evidence="1">Uncharacterized protein</fullName>
    </submittedName>
</protein>
<dbReference type="Gene3D" id="3.90.180.10">
    <property type="entry name" value="Medium-chain alcohol dehydrogenases, catalytic domain"/>
    <property type="match status" value="1"/>
</dbReference>
<evidence type="ECO:0000313" key="2">
    <source>
        <dbReference type="Proteomes" id="UP000192277"/>
    </source>
</evidence>
<dbReference type="RefSeq" id="WP_014216893.1">
    <property type="nucleotide sequence ID" value="NZ_LWBO01000084.1"/>
</dbReference>
<comment type="caution">
    <text evidence="1">The sequence shown here is derived from an EMBL/GenBank/DDBJ whole genome shotgun (WGS) entry which is preliminary data.</text>
</comment>
<gene>
    <name evidence="1" type="ORF">A4D02_18580</name>
</gene>
<dbReference type="EMBL" id="LWBO01000084">
    <property type="protein sequence ID" value="OQP39325.1"/>
    <property type="molecule type" value="Genomic_DNA"/>
</dbReference>
<organism evidence="1 2">
    <name type="scientific">Niastella koreensis</name>
    <dbReference type="NCBI Taxonomy" id="354356"/>
    <lineage>
        <taxon>Bacteria</taxon>
        <taxon>Pseudomonadati</taxon>
        <taxon>Bacteroidota</taxon>
        <taxon>Chitinophagia</taxon>
        <taxon>Chitinophagales</taxon>
        <taxon>Chitinophagaceae</taxon>
        <taxon>Niastella</taxon>
    </lineage>
</organism>
<evidence type="ECO:0000313" key="1">
    <source>
        <dbReference type="EMBL" id="OQP39325.1"/>
    </source>
</evidence>
<dbReference type="InterPro" id="IPR011032">
    <property type="entry name" value="GroES-like_sf"/>
</dbReference>